<keyword evidence="6" id="KW-1185">Reference proteome</keyword>
<dbReference type="InterPro" id="IPR051685">
    <property type="entry name" value="Ycf3/AcsC/BcsC/TPR_MFPF"/>
</dbReference>
<protein>
    <submittedName>
        <fullName evidence="5">Uncharacterized protein</fullName>
    </submittedName>
</protein>
<dbReference type="Pfam" id="PF13432">
    <property type="entry name" value="TPR_16"/>
    <property type="match status" value="1"/>
</dbReference>
<feature type="signal peptide" evidence="4">
    <location>
        <begin position="1"/>
        <end position="26"/>
    </location>
</feature>
<accession>A0A1Y4DEX1</accession>
<dbReference type="RefSeq" id="WP_087287310.1">
    <property type="nucleotide sequence ID" value="NZ_NFJD01000001.1"/>
</dbReference>
<dbReference type="OrthoDB" id="255821at2"/>
<dbReference type="SUPFAM" id="SSF48452">
    <property type="entry name" value="TPR-like"/>
    <property type="match status" value="1"/>
</dbReference>
<dbReference type="EMBL" id="NFJD01000001">
    <property type="protein sequence ID" value="OUO57626.1"/>
    <property type="molecule type" value="Genomic_DNA"/>
</dbReference>
<sequence length="451" mass="50750">MHYLKPFSNCLALWLALGLLPGELWAAGAKQQNISSCLESGKKAYAAKDYLQAQDVFTRCLKLDSDNVEALLSLAGVLLTQDDLKGAEKYFTAATRSMKRNSPYWSYTYSMLGDIALKQQQNDKALKLYSKSLEYNAANVNSLVGKGVIVEYQGDKQGASEYYRSALAVEPLNLIARKRLINLEPDYLTNDEMLTALKQRYAVEPDATELTDENKALFEKIHQAEQRRGIDYLKNKYAKVPSEYIVTINKDTSFEREMLTLAGYNALEKSIGQDAIAVFQKVGVPIKDVFDLRDMKGEKIFTPESTLTESGFYVYTEALKGRKAFLMPNEAVPPTQAFLAKVSARVQELKDAGYVEITRSEYKMIQNQTKCSDETLRSKLGVYVLPVTKNDVRYFVLARQTADPKKGVAYYYLMAAHAKRNPKVKVPSNSLVESYAFYGYTVCLDDGNLLE</sequence>
<dbReference type="PROSITE" id="PS50005">
    <property type="entry name" value="TPR"/>
    <property type="match status" value="1"/>
</dbReference>
<dbReference type="SMART" id="SM00028">
    <property type="entry name" value="TPR"/>
    <property type="match status" value="4"/>
</dbReference>
<dbReference type="InterPro" id="IPR019734">
    <property type="entry name" value="TPR_rpt"/>
</dbReference>
<dbReference type="Proteomes" id="UP000196368">
    <property type="component" value="Unassembled WGS sequence"/>
</dbReference>
<evidence type="ECO:0000256" key="3">
    <source>
        <dbReference type="PROSITE-ProRule" id="PRU00339"/>
    </source>
</evidence>
<gene>
    <name evidence="5" type="ORF">B5F75_02295</name>
</gene>
<evidence type="ECO:0000256" key="4">
    <source>
        <dbReference type="SAM" id="SignalP"/>
    </source>
</evidence>
<dbReference type="Pfam" id="PF14559">
    <property type="entry name" value="TPR_19"/>
    <property type="match status" value="1"/>
</dbReference>
<comment type="caution">
    <text evidence="5">The sequence shown here is derived from an EMBL/GenBank/DDBJ whole genome shotgun (WGS) entry which is preliminary data.</text>
</comment>
<keyword evidence="2 3" id="KW-0802">TPR repeat</keyword>
<evidence type="ECO:0000256" key="1">
    <source>
        <dbReference type="ARBA" id="ARBA00022737"/>
    </source>
</evidence>
<dbReference type="InterPro" id="IPR011990">
    <property type="entry name" value="TPR-like_helical_dom_sf"/>
</dbReference>
<reference evidence="6" key="1">
    <citation type="submission" date="2017-04" db="EMBL/GenBank/DDBJ databases">
        <title>Function of individual gut microbiota members based on whole genome sequencing of pure cultures obtained from chicken caecum.</title>
        <authorList>
            <person name="Medvecky M."/>
            <person name="Cejkova D."/>
            <person name="Polansky O."/>
            <person name="Karasova D."/>
            <person name="Kubasova T."/>
            <person name="Cizek A."/>
            <person name="Rychlik I."/>
        </authorList>
    </citation>
    <scope>NUCLEOTIDE SEQUENCE [LARGE SCALE GENOMIC DNA]</scope>
    <source>
        <strain evidence="6">An273</strain>
    </source>
</reference>
<evidence type="ECO:0000313" key="6">
    <source>
        <dbReference type="Proteomes" id="UP000196368"/>
    </source>
</evidence>
<evidence type="ECO:0000313" key="5">
    <source>
        <dbReference type="EMBL" id="OUO57626.1"/>
    </source>
</evidence>
<feature type="repeat" description="TPR" evidence="3">
    <location>
        <begin position="106"/>
        <end position="139"/>
    </location>
</feature>
<dbReference type="AlphaFoldDB" id="A0A1Y4DEX1"/>
<dbReference type="Gene3D" id="1.25.40.10">
    <property type="entry name" value="Tetratricopeptide repeat domain"/>
    <property type="match status" value="1"/>
</dbReference>
<proteinExistence type="predicted"/>
<dbReference type="PANTHER" id="PTHR44943">
    <property type="entry name" value="CELLULOSE SYNTHASE OPERON PROTEIN C"/>
    <property type="match status" value="1"/>
</dbReference>
<evidence type="ECO:0000256" key="2">
    <source>
        <dbReference type="ARBA" id="ARBA00022803"/>
    </source>
</evidence>
<keyword evidence="1" id="KW-0677">Repeat</keyword>
<feature type="chain" id="PRO_5012599055" evidence="4">
    <location>
        <begin position="27"/>
        <end position="451"/>
    </location>
</feature>
<organism evidence="5 6">
    <name type="scientific">Candidatus Avelusimicrobium gallicola</name>
    <dbReference type="NCBI Taxonomy" id="2562704"/>
    <lineage>
        <taxon>Bacteria</taxon>
        <taxon>Pseudomonadati</taxon>
        <taxon>Elusimicrobiota</taxon>
        <taxon>Elusimicrobia</taxon>
        <taxon>Elusimicrobiales</taxon>
        <taxon>Elusimicrobiaceae</taxon>
        <taxon>Candidatus Avelusimicrobium</taxon>
    </lineage>
</organism>
<name>A0A1Y4DEX1_9BACT</name>
<dbReference type="PANTHER" id="PTHR44943:SF8">
    <property type="entry name" value="TPR REPEAT-CONTAINING PROTEIN MJ0263"/>
    <property type="match status" value="1"/>
</dbReference>
<keyword evidence="4" id="KW-0732">Signal</keyword>